<name>A0ABW3Y4K2_9FLAO</name>
<evidence type="ECO:0000313" key="2">
    <source>
        <dbReference type="Proteomes" id="UP001597201"/>
    </source>
</evidence>
<evidence type="ECO:0000313" key="1">
    <source>
        <dbReference type="EMBL" id="MFD1315835.1"/>
    </source>
</evidence>
<dbReference type="EMBL" id="JBHTMY010000003">
    <property type="protein sequence ID" value="MFD1315835.1"/>
    <property type="molecule type" value="Genomic_DNA"/>
</dbReference>
<reference evidence="2" key="1">
    <citation type="journal article" date="2019" name="Int. J. Syst. Evol. Microbiol.">
        <title>The Global Catalogue of Microorganisms (GCM) 10K type strain sequencing project: providing services to taxonomists for standard genome sequencing and annotation.</title>
        <authorList>
            <consortium name="The Broad Institute Genomics Platform"/>
            <consortium name="The Broad Institute Genome Sequencing Center for Infectious Disease"/>
            <person name="Wu L."/>
            <person name="Ma J."/>
        </authorList>
    </citation>
    <scope>NUCLEOTIDE SEQUENCE [LARGE SCALE GENOMIC DNA]</scope>
    <source>
        <strain evidence="2">CCUG 61485</strain>
    </source>
</reference>
<comment type="caution">
    <text evidence="1">The sequence shown here is derived from an EMBL/GenBank/DDBJ whole genome shotgun (WGS) entry which is preliminary data.</text>
</comment>
<dbReference type="Proteomes" id="UP001597201">
    <property type="component" value="Unassembled WGS sequence"/>
</dbReference>
<accession>A0ABW3Y4K2</accession>
<dbReference type="RefSeq" id="WP_377178386.1">
    <property type="nucleotide sequence ID" value="NZ_JBHTMY010000003.1"/>
</dbReference>
<protein>
    <submittedName>
        <fullName evidence="1">Uncharacterized protein</fullName>
    </submittedName>
</protein>
<keyword evidence="2" id="KW-1185">Reference proteome</keyword>
<proteinExistence type="predicted"/>
<gene>
    <name evidence="1" type="ORF">ACFQ39_09420</name>
</gene>
<sequence length="84" mass="9615">MIIDILLGIEEKIKSAIIKDELALDAIRSLLKIFEQIDFNSELIVVKDLVRLKNLAESLKGEVLSEKEKEMLAQVLVRHNQVME</sequence>
<organism evidence="1 2">
    <name type="scientific">Namhaeicola litoreus</name>
    <dbReference type="NCBI Taxonomy" id="1052145"/>
    <lineage>
        <taxon>Bacteria</taxon>
        <taxon>Pseudomonadati</taxon>
        <taxon>Bacteroidota</taxon>
        <taxon>Flavobacteriia</taxon>
        <taxon>Flavobacteriales</taxon>
        <taxon>Flavobacteriaceae</taxon>
        <taxon>Namhaeicola</taxon>
    </lineage>
</organism>